<reference evidence="2 3" key="2">
    <citation type="journal article" date="2012" name="Open Biol.">
        <title>Characteristics of nucleosomes and linker DNA regions on the genome of the basidiomycete Mixia osmundae revealed by mono- and dinucleosome mapping.</title>
        <authorList>
            <person name="Nishida H."/>
            <person name="Kondo S."/>
            <person name="Matsumoto T."/>
            <person name="Suzuki Y."/>
            <person name="Yoshikawa H."/>
            <person name="Taylor T.D."/>
            <person name="Sugiyama J."/>
        </authorList>
    </citation>
    <scope>NUCLEOTIDE SEQUENCE [LARGE SCALE GENOMIC DNA]</scope>
    <source>
        <strain evidence="3">CBS 9802 / IAM 14324 / JCM 22182 / KY 12970</strain>
    </source>
</reference>
<dbReference type="Proteomes" id="UP000009131">
    <property type="component" value="Unassembled WGS sequence"/>
</dbReference>
<feature type="compositionally biased region" description="Polar residues" evidence="1">
    <location>
        <begin position="404"/>
        <end position="426"/>
    </location>
</feature>
<dbReference type="EMBL" id="BABT02000062">
    <property type="protein sequence ID" value="GAA95493.1"/>
    <property type="molecule type" value="Genomic_DNA"/>
</dbReference>
<evidence type="ECO:0000256" key="1">
    <source>
        <dbReference type="SAM" id="MobiDB-lite"/>
    </source>
</evidence>
<feature type="region of interest" description="Disordered" evidence="1">
    <location>
        <begin position="388"/>
        <end position="451"/>
    </location>
</feature>
<comment type="caution">
    <text evidence="2">The sequence shown here is derived from an EMBL/GenBank/DDBJ whole genome shotgun (WGS) entry which is preliminary data.</text>
</comment>
<proteinExistence type="predicted"/>
<keyword evidence="3" id="KW-1185">Reference proteome</keyword>
<dbReference type="InParanoid" id="G7DY33"/>
<evidence type="ECO:0000313" key="3">
    <source>
        <dbReference type="Proteomes" id="UP000009131"/>
    </source>
</evidence>
<dbReference type="RefSeq" id="XP_014570005.1">
    <property type="nucleotide sequence ID" value="XM_014714519.1"/>
</dbReference>
<dbReference type="AlphaFoldDB" id="G7DY33"/>
<dbReference type="HOGENOM" id="CLU_447644_0_0_1"/>
<organism evidence="2 3">
    <name type="scientific">Mixia osmundae (strain CBS 9802 / IAM 14324 / JCM 22182 / KY 12970)</name>
    <dbReference type="NCBI Taxonomy" id="764103"/>
    <lineage>
        <taxon>Eukaryota</taxon>
        <taxon>Fungi</taxon>
        <taxon>Dikarya</taxon>
        <taxon>Basidiomycota</taxon>
        <taxon>Pucciniomycotina</taxon>
        <taxon>Mixiomycetes</taxon>
        <taxon>Mixiales</taxon>
        <taxon>Mixiaceae</taxon>
        <taxon>Mixia</taxon>
    </lineage>
</organism>
<reference evidence="2 3" key="1">
    <citation type="journal article" date="2011" name="J. Gen. Appl. Microbiol.">
        <title>Draft genome sequencing of the enigmatic basidiomycete Mixia osmundae.</title>
        <authorList>
            <person name="Nishida H."/>
            <person name="Nagatsuka Y."/>
            <person name="Sugiyama J."/>
        </authorList>
    </citation>
    <scope>NUCLEOTIDE SEQUENCE [LARGE SCALE GENOMIC DNA]</scope>
    <source>
        <strain evidence="3">CBS 9802 / IAM 14324 / JCM 22182 / KY 12970</strain>
    </source>
</reference>
<sequence>MTEVAVEQTLVHIQATLLRTDIKDLKPVKDAMGRRFLPWLTRAVCVGQLSLRLQRKILSAISSDLLSKSDSNKALMQSHPSCGPTRLGRYLAETQDFLSASAMLEIMFRVQPRANQRKSRADFLRAIFAEFKSPRWTLRAATKIRDAFAKLTVEVFDERAPTLLRDWWCSPQGAVVQPIETISCDETTWVLAENRMLHLNRFSLTAFVEAGVQVHHVSRLNVLQVDGDAVLLEAMFPATYHLKGMRAITVTPARLWLGERQIEPCSFDVHCKDGQQLADWLTTFEEIACSEEPDRLVLELQERRTDQITAHSHMLPLDGFVKASQSVLAIEQVLPSSVNRNERMQAIQEAMRSSPDSSEHPATMQEPSDLPIWHAALTSDRTLVNSDHIFDKRKGPPNEPRTASPRSSKPFTDPKLSTRSPAQPSNPKKRPAASPLLSLQVKRDKALSEEEDAGVTAPFVAEFMTARQCEQTDLPSCVPANLYASPLLRTPVHQVHDLVQSNVARPRRIADIAPAKVPQIGGHHRRKRNQRELFELLEQLVRARAAERTARRKSELDASCVQLSRHARRVLHAKVDIFYDDMKGISNSRVDFSNHLAALSKQLSATSKAL</sequence>
<accession>G7DY33</accession>
<name>G7DY33_MIXOS</name>
<gene>
    <name evidence="2" type="primary">Mo02148</name>
    <name evidence="2" type="ORF">E5Q_02148</name>
</gene>
<evidence type="ECO:0000313" key="2">
    <source>
        <dbReference type="EMBL" id="GAA95493.1"/>
    </source>
</evidence>
<protein>
    <submittedName>
        <fullName evidence="2">Uncharacterized protein</fullName>
    </submittedName>
</protein>